<feature type="transmembrane region" description="Helical" evidence="5">
    <location>
        <begin position="37"/>
        <end position="62"/>
    </location>
</feature>
<feature type="transmembrane region" description="Helical" evidence="5">
    <location>
        <begin position="114"/>
        <end position="133"/>
    </location>
</feature>
<sequence length="216" mass="21410">MTAGGTGWLGAILFVGVVVAGLAIARARAPRPAISPAAVGLWLVVAVPSLVALVFPAVLGWFERDPGRLRDGQWWRIVTSAVVQDGGVAGTVANLVALALIAPAAVAVWGAARAIGLFAAGQIVFGLVTAFVFPSVGAGSSGATLALAASAAGLALVSEPSRRESLAVAALLALTLGFFLADDAHGVAVLAGTVLGAVLATVAPPESAVPRRRDGP</sequence>
<comment type="caution">
    <text evidence="6">The sequence shown here is derived from an EMBL/GenBank/DDBJ whole genome shotgun (WGS) entry which is preliminary data.</text>
</comment>
<evidence type="ECO:0000256" key="2">
    <source>
        <dbReference type="ARBA" id="ARBA00022692"/>
    </source>
</evidence>
<dbReference type="EMBL" id="QRCM01000001">
    <property type="protein sequence ID" value="TXG91779.1"/>
    <property type="molecule type" value="Genomic_DNA"/>
</dbReference>
<dbReference type="RefSeq" id="WP_010838541.1">
    <property type="nucleotide sequence ID" value="NZ_QRCM01000001.1"/>
</dbReference>
<dbReference type="InterPro" id="IPR035952">
    <property type="entry name" value="Rhomboid-like_sf"/>
</dbReference>
<feature type="transmembrane region" description="Helical" evidence="5">
    <location>
        <begin position="74"/>
        <end position="102"/>
    </location>
</feature>
<evidence type="ECO:0000313" key="7">
    <source>
        <dbReference type="Proteomes" id="UP000471120"/>
    </source>
</evidence>
<feature type="transmembrane region" description="Helical" evidence="5">
    <location>
        <begin position="187"/>
        <end position="203"/>
    </location>
</feature>
<feature type="transmembrane region" description="Helical" evidence="5">
    <location>
        <begin position="165"/>
        <end position="181"/>
    </location>
</feature>
<dbReference type="Proteomes" id="UP000471120">
    <property type="component" value="Unassembled WGS sequence"/>
</dbReference>
<name>A0A6P2CGA4_9NOCA</name>
<proteinExistence type="predicted"/>
<gene>
    <name evidence="6" type="ORF">DW322_18310</name>
</gene>
<evidence type="ECO:0000256" key="1">
    <source>
        <dbReference type="ARBA" id="ARBA00004141"/>
    </source>
</evidence>
<dbReference type="GO" id="GO:0006508">
    <property type="term" value="P:proteolysis"/>
    <property type="evidence" value="ECO:0007669"/>
    <property type="project" value="UniProtKB-KW"/>
</dbReference>
<keyword evidence="3 5" id="KW-1133">Transmembrane helix</keyword>
<keyword evidence="6" id="KW-0378">Hydrolase</keyword>
<reference evidence="6 7" key="1">
    <citation type="submission" date="2018-07" db="EMBL/GenBank/DDBJ databases">
        <title>Genome sequence of Rhodococcus rhodnii ATCC 35071 from Rhodnius prolixus.</title>
        <authorList>
            <person name="Patel V."/>
            <person name="Vogel K.J."/>
        </authorList>
    </citation>
    <scope>NUCLEOTIDE SEQUENCE [LARGE SCALE GENOMIC DNA]</scope>
    <source>
        <strain evidence="6 7">ATCC 35071</strain>
    </source>
</reference>
<protein>
    <submittedName>
        <fullName evidence="6">Rhomboid family intramembrane serine protease</fullName>
    </submittedName>
</protein>
<feature type="transmembrane region" description="Helical" evidence="5">
    <location>
        <begin position="6"/>
        <end position="25"/>
    </location>
</feature>
<evidence type="ECO:0000256" key="4">
    <source>
        <dbReference type="ARBA" id="ARBA00023136"/>
    </source>
</evidence>
<keyword evidence="4 5" id="KW-0472">Membrane</keyword>
<keyword evidence="6" id="KW-0645">Protease</keyword>
<dbReference type="GO" id="GO:0016020">
    <property type="term" value="C:membrane"/>
    <property type="evidence" value="ECO:0007669"/>
    <property type="project" value="UniProtKB-SubCell"/>
</dbReference>
<evidence type="ECO:0000256" key="5">
    <source>
        <dbReference type="SAM" id="Phobius"/>
    </source>
</evidence>
<dbReference type="Gene3D" id="1.20.1540.10">
    <property type="entry name" value="Rhomboid-like"/>
    <property type="match status" value="1"/>
</dbReference>
<dbReference type="GO" id="GO:0008233">
    <property type="term" value="F:peptidase activity"/>
    <property type="evidence" value="ECO:0007669"/>
    <property type="project" value="UniProtKB-KW"/>
</dbReference>
<dbReference type="AlphaFoldDB" id="A0A6P2CGA4"/>
<feature type="transmembrane region" description="Helical" evidence="5">
    <location>
        <begin position="139"/>
        <end position="158"/>
    </location>
</feature>
<accession>A0A6P2CGA4</accession>
<comment type="subcellular location">
    <subcellularLocation>
        <location evidence="1">Membrane</location>
        <topology evidence="1">Multi-pass membrane protein</topology>
    </subcellularLocation>
</comment>
<evidence type="ECO:0000313" key="6">
    <source>
        <dbReference type="EMBL" id="TXG91779.1"/>
    </source>
</evidence>
<organism evidence="6 7">
    <name type="scientific">Rhodococcus rhodnii</name>
    <dbReference type="NCBI Taxonomy" id="38312"/>
    <lineage>
        <taxon>Bacteria</taxon>
        <taxon>Bacillati</taxon>
        <taxon>Actinomycetota</taxon>
        <taxon>Actinomycetes</taxon>
        <taxon>Mycobacteriales</taxon>
        <taxon>Nocardiaceae</taxon>
        <taxon>Rhodococcus</taxon>
    </lineage>
</organism>
<keyword evidence="2 5" id="KW-0812">Transmembrane</keyword>
<dbReference type="SUPFAM" id="SSF144091">
    <property type="entry name" value="Rhomboid-like"/>
    <property type="match status" value="1"/>
</dbReference>
<evidence type="ECO:0000256" key="3">
    <source>
        <dbReference type="ARBA" id="ARBA00022989"/>
    </source>
</evidence>